<organism evidence="2 3">
    <name type="scientific">Candidatus Curtissbacteria bacterium RIFOXYA1_FULL_41_14</name>
    <dbReference type="NCBI Taxonomy" id="1797737"/>
    <lineage>
        <taxon>Bacteria</taxon>
        <taxon>Candidatus Curtissiibacteriota</taxon>
    </lineage>
</organism>
<evidence type="ECO:0000313" key="2">
    <source>
        <dbReference type="EMBL" id="OGE02502.1"/>
    </source>
</evidence>
<reference evidence="2 3" key="1">
    <citation type="journal article" date="2016" name="Nat. Commun.">
        <title>Thousands of microbial genomes shed light on interconnected biogeochemical processes in an aquifer system.</title>
        <authorList>
            <person name="Anantharaman K."/>
            <person name="Brown C.T."/>
            <person name="Hug L.A."/>
            <person name="Sharon I."/>
            <person name="Castelle C.J."/>
            <person name="Probst A.J."/>
            <person name="Thomas B.C."/>
            <person name="Singh A."/>
            <person name="Wilkins M.J."/>
            <person name="Karaoz U."/>
            <person name="Brodie E.L."/>
            <person name="Williams K.H."/>
            <person name="Hubbard S.S."/>
            <person name="Banfield J.F."/>
        </authorList>
    </citation>
    <scope>NUCLEOTIDE SEQUENCE [LARGE SCALE GENOMIC DNA]</scope>
</reference>
<evidence type="ECO:0000256" key="1">
    <source>
        <dbReference type="SAM" id="Phobius"/>
    </source>
</evidence>
<proteinExistence type="predicted"/>
<accession>A0A1F5HEN4</accession>
<dbReference type="STRING" id="1797737.A2196_01590"/>
<feature type="transmembrane region" description="Helical" evidence="1">
    <location>
        <begin position="20"/>
        <end position="38"/>
    </location>
</feature>
<name>A0A1F5HEN4_9BACT</name>
<dbReference type="Proteomes" id="UP000176751">
    <property type="component" value="Unassembled WGS sequence"/>
</dbReference>
<sequence length="183" mass="20181">MRDLGQQNFGKLQHTSKNKIIFRAVVFLIIVGGVFYFARSRFSFSGESGSSIILREAPRGLTPVEIDGSIEDLEGIDLTTQQATFEDVKYNGQATATATRSFGGGTYILTVDATLPDPVNVSYQVWLVGGGKATPIDYMSGSKTSWSLNLRSLDKYSQYDGIWITLERTKDSLSEEHVMEGSF</sequence>
<gene>
    <name evidence="2" type="ORF">A2196_01590</name>
</gene>
<keyword evidence="1" id="KW-0472">Membrane</keyword>
<protein>
    <submittedName>
        <fullName evidence="2">Uncharacterized protein</fullName>
    </submittedName>
</protein>
<dbReference type="AlphaFoldDB" id="A0A1F5HEN4"/>
<evidence type="ECO:0000313" key="3">
    <source>
        <dbReference type="Proteomes" id="UP000176751"/>
    </source>
</evidence>
<dbReference type="EMBL" id="MFCA01000013">
    <property type="protein sequence ID" value="OGE02502.1"/>
    <property type="molecule type" value="Genomic_DNA"/>
</dbReference>
<keyword evidence="1" id="KW-0812">Transmembrane</keyword>
<keyword evidence="1" id="KW-1133">Transmembrane helix</keyword>
<comment type="caution">
    <text evidence="2">The sequence shown here is derived from an EMBL/GenBank/DDBJ whole genome shotgun (WGS) entry which is preliminary data.</text>
</comment>